<dbReference type="Proteomes" id="UP001190700">
    <property type="component" value="Unassembled WGS sequence"/>
</dbReference>
<dbReference type="AlphaFoldDB" id="A0AAE0ESM9"/>
<sequence>MKIIEKLSIPRGTTDTEPCFAYGEELAKLLRSHGFKSNVGLSLDGPDSETDFAVLLANMPHVFGPISRDEVFKLLDLDFEYDVYHYTINELIFTVLPTVLRGMALSLYEESAYIFSHDGRCALQRLRSHVEGIGDPDTHRFWVRFRSTVFDETIEPAPHWLSCAPSRTSIAGSTLTTPTAALWRTSTPSSDRPRPSPLTSPHCIWWCCASSAPTTTSPSPPSRCGLVRFSEMSPPLPDSPRLLRRRLVVLPAPVVVYEWDIVKESLYILDLTTKAVDLLQTTSSPTSGFVLPVVGGLIHKLKAESKVKYNKVVRKIENISVQEARQNLLEAIEQRYFKDLLACKLEDFAVSTFLDRRALEHIEQKSNLVSFLEDSDDDEDNLVSSASAAPSTEVEDEFKNKYLSLPACDGNLDILEWWRGNSTELPNMARMASEAVPCGTC</sequence>
<accession>A0AAE0ESM9</accession>
<protein>
    <submittedName>
        <fullName evidence="1">Uncharacterized protein</fullName>
    </submittedName>
</protein>
<dbReference type="SUPFAM" id="SSF53098">
    <property type="entry name" value="Ribonuclease H-like"/>
    <property type="match status" value="1"/>
</dbReference>
<reference evidence="1 2" key="1">
    <citation type="journal article" date="2015" name="Genome Biol. Evol.">
        <title>Comparative Genomics of a Bacterivorous Green Alga Reveals Evolutionary Causalities and Consequences of Phago-Mixotrophic Mode of Nutrition.</title>
        <authorList>
            <person name="Burns J.A."/>
            <person name="Paasch A."/>
            <person name="Narechania A."/>
            <person name="Kim E."/>
        </authorList>
    </citation>
    <scope>NUCLEOTIDE SEQUENCE [LARGE SCALE GENOMIC DNA]</scope>
    <source>
        <strain evidence="1 2">PLY_AMNH</strain>
    </source>
</reference>
<organism evidence="1 2">
    <name type="scientific">Cymbomonas tetramitiformis</name>
    <dbReference type="NCBI Taxonomy" id="36881"/>
    <lineage>
        <taxon>Eukaryota</taxon>
        <taxon>Viridiplantae</taxon>
        <taxon>Chlorophyta</taxon>
        <taxon>Pyramimonadophyceae</taxon>
        <taxon>Pyramimonadales</taxon>
        <taxon>Pyramimonadaceae</taxon>
        <taxon>Cymbomonas</taxon>
    </lineage>
</organism>
<dbReference type="InterPro" id="IPR012337">
    <property type="entry name" value="RNaseH-like_sf"/>
</dbReference>
<proteinExistence type="predicted"/>
<keyword evidence="2" id="KW-1185">Reference proteome</keyword>
<dbReference type="EMBL" id="LGRX02033906">
    <property type="protein sequence ID" value="KAK3239468.1"/>
    <property type="molecule type" value="Genomic_DNA"/>
</dbReference>
<evidence type="ECO:0000313" key="1">
    <source>
        <dbReference type="EMBL" id="KAK3239468.1"/>
    </source>
</evidence>
<name>A0AAE0ESM9_9CHLO</name>
<comment type="caution">
    <text evidence="1">The sequence shown here is derived from an EMBL/GenBank/DDBJ whole genome shotgun (WGS) entry which is preliminary data.</text>
</comment>
<gene>
    <name evidence="1" type="ORF">CYMTET_50607</name>
</gene>
<evidence type="ECO:0000313" key="2">
    <source>
        <dbReference type="Proteomes" id="UP001190700"/>
    </source>
</evidence>